<feature type="compositionally biased region" description="Low complexity" evidence="14">
    <location>
        <begin position="159"/>
        <end position="171"/>
    </location>
</feature>
<dbReference type="Pfam" id="PF00579">
    <property type="entry name" value="tRNA-synt_1b"/>
    <property type="match status" value="1"/>
</dbReference>
<comment type="catalytic activity">
    <reaction evidence="12">
        <text>tRNA(Trp) + L-tryptophan + ATP = L-tryptophyl-tRNA(Trp) + AMP + diphosphate + H(+)</text>
        <dbReference type="Rhea" id="RHEA:24080"/>
        <dbReference type="Rhea" id="RHEA-COMP:9671"/>
        <dbReference type="Rhea" id="RHEA-COMP:9705"/>
        <dbReference type="ChEBI" id="CHEBI:15378"/>
        <dbReference type="ChEBI" id="CHEBI:30616"/>
        <dbReference type="ChEBI" id="CHEBI:33019"/>
        <dbReference type="ChEBI" id="CHEBI:57912"/>
        <dbReference type="ChEBI" id="CHEBI:78442"/>
        <dbReference type="ChEBI" id="CHEBI:78535"/>
        <dbReference type="ChEBI" id="CHEBI:456215"/>
        <dbReference type="EC" id="6.1.1.2"/>
    </reaction>
</comment>
<evidence type="ECO:0000256" key="2">
    <source>
        <dbReference type="ARBA" id="ARBA00005594"/>
    </source>
</evidence>
<sequence>MPANLGDDEPLRPGQITPNAIAKQFSQLDLPGPERLGLSSQQGASRPAGRDGRDLTAALSNLNLPEPEALSKASAHRRSESQSQDLSEQLSKMNLPQPERIFGPDDTESSTSRGVNADDWEKVQLADDVPEAVKSPTLAHFRRESRSAEVKPPAPVAPAPAAAAAAPAPAATTKGAAKEQMINPFDVQGGVDEDGKEIGIDYDKLANRFGATKIQPELLERFERLTGRKPHPLLRRGTFYTHREFDKILDLYEAKQPFYLYTGRGPSSDSMHMGHLIPFLFTAWLQEVFDVPCVIQVTDDEKYLLNRDAKAQQAMLKKNPQDKKSPYWILDKYHEMGQANIADIIACGFKKEKTFIFSDLDFVGGQFYRNVVLMAKTLTVTQIRGVFGFDDSSNVGMMHFAAVQSTPSFCNSFPQIFGTRTDIPALIPCAIDQDPYFLLCRDSADRLKYKKPALLHAKFLPALQGAGTKMSASIPSSNITLTDTPNVIKNKIRKHAFSGGGATQELHQQNGGNPDVDIAYLYLSYFEEDDAKMQRLADEYRAGTLSTVQLKDECIAKLQDVVGTFQERRAQVTPEVVAYYQDATRAIDPTPGPAAQSWVQ</sequence>
<keyword evidence="10 13" id="KW-0030">Aminoacyl-tRNA synthetase</keyword>
<dbReference type="OrthoDB" id="10261385at2759"/>
<evidence type="ECO:0000256" key="3">
    <source>
        <dbReference type="ARBA" id="ARBA00013161"/>
    </source>
</evidence>
<dbReference type="FunFam" id="3.40.50.620:FF:000033">
    <property type="entry name" value="tryptophan--tRNA ligase, cytoplasmic"/>
    <property type="match status" value="1"/>
</dbReference>
<evidence type="ECO:0000313" key="15">
    <source>
        <dbReference type="EMBL" id="RSH86707.1"/>
    </source>
</evidence>
<dbReference type="GO" id="GO:0005737">
    <property type="term" value="C:cytoplasm"/>
    <property type="evidence" value="ECO:0007669"/>
    <property type="project" value="UniProtKB-SubCell"/>
</dbReference>
<dbReference type="GeneID" id="39589521"/>
<accession>A0A427Y6I9</accession>
<dbReference type="FunFam" id="1.10.240.10:FF:000007">
    <property type="entry name" value="Tryptophan--tRNA ligase"/>
    <property type="match status" value="1"/>
</dbReference>
<evidence type="ECO:0000256" key="11">
    <source>
        <dbReference type="ARBA" id="ARBA00030268"/>
    </source>
</evidence>
<protein>
    <recommendedName>
        <fullName evidence="4">Tryptophan--tRNA ligase, cytoplasmic</fullName>
        <ecNumber evidence="3">6.1.1.2</ecNumber>
    </recommendedName>
    <alternativeName>
        <fullName evidence="11">Tryptophanyl-tRNA synthetase</fullName>
    </alternativeName>
</protein>
<comment type="caution">
    <text evidence="15">The sequence shown here is derived from an EMBL/GenBank/DDBJ whole genome shotgun (WGS) entry which is preliminary data.</text>
</comment>
<proteinExistence type="inferred from homology"/>
<evidence type="ECO:0000313" key="16">
    <source>
        <dbReference type="Proteomes" id="UP000279236"/>
    </source>
</evidence>
<dbReference type="Gene3D" id="1.10.240.10">
    <property type="entry name" value="Tyrosyl-Transfer RNA Synthetase"/>
    <property type="match status" value="1"/>
</dbReference>
<feature type="region of interest" description="Disordered" evidence="14">
    <location>
        <begin position="26"/>
        <end position="176"/>
    </location>
</feature>
<evidence type="ECO:0000256" key="8">
    <source>
        <dbReference type="ARBA" id="ARBA00022840"/>
    </source>
</evidence>
<dbReference type="STRING" id="105984.A0A427Y6I9"/>
<evidence type="ECO:0000256" key="6">
    <source>
        <dbReference type="ARBA" id="ARBA00022598"/>
    </source>
</evidence>
<dbReference type="InterPro" id="IPR001412">
    <property type="entry name" value="aa-tRNA-synth_I_CS"/>
</dbReference>
<dbReference type="EMBL" id="RSCE01000002">
    <property type="protein sequence ID" value="RSH86707.1"/>
    <property type="molecule type" value="Genomic_DNA"/>
</dbReference>
<dbReference type="PANTHER" id="PTHR10055:SF1">
    <property type="entry name" value="TRYPTOPHAN--TRNA LIGASE, CYTOPLASMIC"/>
    <property type="match status" value="1"/>
</dbReference>
<dbReference type="GO" id="GO:0004830">
    <property type="term" value="F:tryptophan-tRNA ligase activity"/>
    <property type="evidence" value="ECO:0007669"/>
    <property type="project" value="UniProtKB-EC"/>
</dbReference>
<dbReference type="InterPro" id="IPR014729">
    <property type="entry name" value="Rossmann-like_a/b/a_fold"/>
</dbReference>
<dbReference type="EC" id="6.1.1.2" evidence="3"/>
<gene>
    <name evidence="15" type="ORF">EHS24_004978</name>
</gene>
<evidence type="ECO:0000256" key="4">
    <source>
        <dbReference type="ARBA" id="ARBA00013782"/>
    </source>
</evidence>
<organism evidence="15 16">
    <name type="scientific">Apiotrichum porosum</name>
    <dbReference type="NCBI Taxonomy" id="105984"/>
    <lineage>
        <taxon>Eukaryota</taxon>
        <taxon>Fungi</taxon>
        <taxon>Dikarya</taxon>
        <taxon>Basidiomycota</taxon>
        <taxon>Agaricomycotina</taxon>
        <taxon>Tremellomycetes</taxon>
        <taxon>Trichosporonales</taxon>
        <taxon>Trichosporonaceae</taxon>
        <taxon>Apiotrichum</taxon>
    </lineage>
</organism>
<feature type="compositionally biased region" description="Low complexity" evidence="14">
    <location>
        <begin position="81"/>
        <end position="91"/>
    </location>
</feature>
<evidence type="ECO:0000256" key="7">
    <source>
        <dbReference type="ARBA" id="ARBA00022741"/>
    </source>
</evidence>
<dbReference type="AlphaFoldDB" id="A0A427Y6I9"/>
<keyword evidence="6 13" id="KW-0436">Ligase</keyword>
<evidence type="ECO:0000256" key="14">
    <source>
        <dbReference type="SAM" id="MobiDB-lite"/>
    </source>
</evidence>
<keyword evidence="5" id="KW-0963">Cytoplasm</keyword>
<dbReference type="PROSITE" id="PS00178">
    <property type="entry name" value="AA_TRNA_LIGASE_I"/>
    <property type="match status" value="1"/>
</dbReference>
<evidence type="ECO:0000256" key="10">
    <source>
        <dbReference type="ARBA" id="ARBA00023146"/>
    </source>
</evidence>
<name>A0A427Y6I9_9TREE</name>
<dbReference type="NCBIfam" id="TIGR00233">
    <property type="entry name" value="trpS"/>
    <property type="match status" value="1"/>
</dbReference>
<dbReference type="Gene3D" id="3.40.50.620">
    <property type="entry name" value="HUPs"/>
    <property type="match status" value="1"/>
</dbReference>
<keyword evidence="7 13" id="KW-0547">Nucleotide-binding</keyword>
<keyword evidence="8 13" id="KW-0067">ATP-binding</keyword>
<keyword evidence="9 13" id="KW-0648">Protein biosynthesis</keyword>
<dbReference type="GO" id="GO:0005524">
    <property type="term" value="F:ATP binding"/>
    <property type="evidence" value="ECO:0007669"/>
    <property type="project" value="UniProtKB-KW"/>
</dbReference>
<dbReference type="GO" id="GO:0006436">
    <property type="term" value="P:tryptophanyl-tRNA aminoacylation"/>
    <property type="evidence" value="ECO:0007669"/>
    <property type="project" value="InterPro"/>
</dbReference>
<evidence type="ECO:0000256" key="1">
    <source>
        <dbReference type="ARBA" id="ARBA00004496"/>
    </source>
</evidence>
<dbReference type="Proteomes" id="UP000279236">
    <property type="component" value="Unassembled WGS sequence"/>
</dbReference>
<reference evidence="15 16" key="1">
    <citation type="submission" date="2018-11" db="EMBL/GenBank/DDBJ databases">
        <title>Genome sequence of Apiotrichum porosum DSM 27194.</title>
        <authorList>
            <person name="Aliyu H."/>
            <person name="Gorte O."/>
            <person name="Ochsenreither K."/>
        </authorList>
    </citation>
    <scope>NUCLEOTIDE SEQUENCE [LARGE SCALE GENOMIC DNA]</scope>
    <source>
        <strain evidence="15 16">DSM 27194</strain>
    </source>
</reference>
<dbReference type="PANTHER" id="PTHR10055">
    <property type="entry name" value="TRYPTOPHANYL-TRNA SYNTHETASE"/>
    <property type="match status" value="1"/>
</dbReference>
<evidence type="ECO:0000256" key="12">
    <source>
        <dbReference type="ARBA" id="ARBA00049929"/>
    </source>
</evidence>
<keyword evidence="16" id="KW-1185">Reference proteome</keyword>
<dbReference type="PRINTS" id="PR01039">
    <property type="entry name" value="TRNASYNTHTRP"/>
</dbReference>
<dbReference type="InterPro" id="IPR002306">
    <property type="entry name" value="Trp-tRNA-ligase"/>
</dbReference>
<comment type="similarity">
    <text evidence="2 13">Belongs to the class-I aminoacyl-tRNA synthetase family.</text>
</comment>
<dbReference type="InterPro" id="IPR002305">
    <property type="entry name" value="aa-tRNA-synth_Ic"/>
</dbReference>
<evidence type="ECO:0000256" key="13">
    <source>
        <dbReference type="RuleBase" id="RU363036"/>
    </source>
</evidence>
<evidence type="ECO:0000256" key="5">
    <source>
        <dbReference type="ARBA" id="ARBA00022490"/>
    </source>
</evidence>
<dbReference type="RefSeq" id="XP_028479492.1">
    <property type="nucleotide sequence ID" value="XM_028620520.1"/>
</dbReference>
<dbReference type="SUPFAM" id="SSF52374">
    <property type="entry name" value="Nucleotidylyl transferase"/>
    <property type="match status" value="1"/>
</dbReference>
<evidence type="ECO:0000256" key="9">
    <source>
        <dbReference type="ARBA" id="ARBA00022917"/>
    </source>
</evidence>
<comment type="subcellular location">
    <subcellularLocation>
        <location evidence="1">Cytoplasm</location>
    </subcellularLocation>
</comment>